<keyword evidence="3" id="KW-0067">ATP-binding</keyword>
<evidence type="ECO:0000256" key="1">
    <source>
        <dbReference type="ARBA" id="ARBA00001946"/>
    </source>
</evidence>
<evidence type="ECO:0000256" key="2">
    <source>
        <dbReference type="ARBA" id="ARBA00008307"/>
    </source>
</evidence>
<accession>A0A7D9M0P9</accession>
<dbReference type="Pfam" id="PF20266">
    <property type="entry name" value="Mab-21_C"/>
    <property type="match status" value="1"/>
</dbReference>
<dbReference type="AlphaFoldDB" id="A0A7D9M0P9"/>
<dbReference type="SMART" id="SM01265">
    <property type="entry name" value="Mab-21"/>
    <property type="match status" value="1"/>
</dbReference>
<sequence>MNGISGSKFDICLADYLESRAMAHLKRYSKVLQKVEKVVNPLLKEIKKREKRLNFEPMSPDGFFRVRQQNVLEVFLIFKKLDSSKVSFVEMDSPTGTAFVSSKAAKLQKSWLDLMEGGSNQGFFLSSERLREYLCSFLQDLSKEKGILDSKIWFHCTNNDKDGLVLNVSYEGEQLFVHLIPTIFLKTVWPNCASMWKKVLFRWPEDSIRQKIVDEGIHLTCQPVKASLQHSSILWRIDFLVGEKMLLNKANIGCRNKCLQIAKTLLEDTLSYPEGLTPYHLEIVTLHLNSMISSPTLWHDMNLSSRFLDLLSALQKSLSQDSCAHFFAPSIQLFAEIPPHVLKTLAARVRHILDKPEEFFLTFYRETLSTQF</sequence>
<dbReference type="InterPro" id="IPR046903">
    <property type="entry name" value="Mab-21-like_nuc_Trfase"/>
</dbReference>
<dbReference type="OrthoDB" id="5972307at2759"/>
<name>A0A7D9M0P9_PARCT</name>
<reference evidence="6" key="1">
    <citation type="submission" date="2020-04" db="EMBL/GenBank/DDBJ databases">
        <authorList>
            <person name="Alioto T."/>
            <person name="Alioto T."/>
            <person name="Gomez Garrido J."/>
        </authorList>
    </citation>
    <scope>NUCLEOTIDE SEQUENCE</scope>
    <source>
        <strain evidence="6">A484AB</strain>
    </source>
</reference>
<dbReference type="Pfam" id="PF03281">
    <property type="entry name" value="Mab-21"/>
    <property type="match status" value="1"/>
</dbReference>
<comment type="caution">
    <text evidence="6">The sequence shown here is derived from an EMBL/GenBank/DDBJ whole genome shotgun (WGS) entry which is preliminary data.</text>
</comment>
<dbReference type="EMBL" id="CACRXK020027810">
    <property type="protein sequence ID" value="CAB4041127.1"/>
    <property type="molecule type" value="Genomic_DNA"/>
</dbReference>
<dbReference type="GO" id="GO:0005524">
    <property type="term" value="F:ATP binding"/>
    <property type="evidence" value="ECO:0007669"/>
    <property type="project" value="UniProtKB-KW"/>
</dbReference>
<evidence type="ECO:0000259" key="5">
    <source>
        <dbReference type="Pfam" id="PF20266"/>
    </source>
</evidence>
<feature type="domain" description="Mab-21-like HhH/H2TH-like" evidence="5">
    <location>
        <begin position="254"/>
        <end position="350"/>
    </location>
</feature>
<feature type="domain" description="Mab-21-like nucleotidyltransferase" evidence="4">
    <location>
        <begin position="105"/>
        <end position="248"/>
    </location>
</feature>
<evidence type="ECO:0000259" key="4">
    <source>
        <dbReference type="Pfam" id="PF03281"/>
    </source>
</evidence>
<proteinExistence type="inferred from homology"/>
<keyword evidence="3" id="KW-0547">Nucleotide-binding</keyword>
<dbReference type="Gene3D" id="1.10.1410.40">
    <property type="match status" value="1"/>
</dbReference>
<evidence type="ECO:0000313" key="6">
    <source>
        <dbReference type="EMBL" id="CAB4041127.1"/>
    </source>
</evidence>
<dbReference type="PANTHER" id="PTHR10656:SF70">
    <property type="entry name" value="PROTEIN MAB-21-RELATED"/>
    <property type="match status" value="1"/>
</dbReference>
<evidence type="ECO:0000313" key="7">
    <source>
        <dbReference type="Proteomes" id="UP001152795"/>
    </source>
</evidence>
<dbReference type="Proteomes" id="UP001152795">
    <property type="component" value="Unassembled WGS sequence"/>
</dbReference>
<keyword evidence="7" id="KW-1185">Reference proteome</keyword>
<dbReference type="PANTHER" id="PTHR10656">
    <property type="entry name" value="CELL FATE DETERMINING PROTEIN MAB21-RELATED"/>
    <property type="match status" value="1"/>
</dbReference>
<dbReference type="GO" id="GO:0016779">
    <property type="term" value="F:nucleotidyltransferase activity"/>
    <property type="evidence" value="ECO:0007669"/>
    <property type="project" value="UniProtKB-ARBA"/>
</dbReference>
<evidence type="ECO:0000256" key="3">
    <source>
        <dbReference type="ARBA" id="ARBA00022840"/>
    </source>
</evidence>
<gene>
    <name evidence="6" type="ORF">PACLA_8A080061</name>
</gene>
<comment type="similarity">
    <text evidence="2">Belongs to the mab-21 family.</text>
</comment>
<dbReference type="InterPro" id="IPR024810">
    <property type="entry name" value="MAB21L/cGLR"/>
</dbReference>
<comment type="cofactor">
    <cofactor evidence="1">
        <name>Mg(2+)</name>
        <dbReference type="ChEBI" id="CHEBI:18420"/>
    </cofactor>
</comment>
<protein>
    <submittedName>
        <fullName evidence="6">Uncharacterized protein</fullName>
    </submittedName>
</protein>
<dbReference type="InterPro" id="IPR046906">
    <property type="entry name" value="Mab-21_HhH/H2TH-like"/>
</dbReference>
<organism evidence="6 7">
    <name type="scientific">Paramuricea clavata</name>
    <name type="common">Red gorgonian</name>
    <name type="synonym">Violescent sea-whip</name>
    <dbReference type="NCBI Taxonomy" id="317549"/>
    <lineage>
        <taxon>Eukaryota</taxon>
        <taxon>Metazoa</taxon>
        <taxon>Cnidaria</taxon>
        <taxon>Anthozoa</taxon>
        <taxon>Octocorallia</taxon>
        <taxon>Malacalcyonacea</taxon>
        <taxon>Plexauridae</taxon>
        <taxon>Paramuricea</taxon>
    </lineage>
</organism>